<accession>A0A1J3G8R5</accession>
<keyword evidence="4" id="KW-0067">ATP-binding</keyword>
<evidence type="ECO:0000256" key="3">
    <source>
        <dbReference type="ARBA" id="ARBA00022821"/>
    </source>
</evidence>
<dbReference type="InterPro" id="IPR058922">
    <property type="entry name" value="WHD_DRP"/>
</dbReference>
<evidence type="ECO:0000256" key="2">
    <source>
        <dbReference type="ARBA" id="ARBA00022741"/>
    </source>
</evidence>
<dbReference type="PRINTS" id="PR00364">
    <property type="entry name" value="DISEASERSIST"/>
</dbReference>
<dbReference type="Gene3D" id="3.40.50.300">
    <property type="entry name" value="P-loop containing nucleotide triphosphate hydrolases"/>
    <property type="match status" value="1"/>
</dbReference>
<feature type="domain" description="Disease resistance protein winged helix" evidence="7">
    <location>
        <begin position="430"/>
        <end position="501"/>
    </location>
</feature>
<dbReference type="InterPro" id="IPR027417">
    <property type="entry name" value="P-loop_NTPase"/>
</dbReference>
<dbReference type="GO" id="GO:0005524">
    <property type="term" value="F:ATP binding"/>
    <property type="evidence" value="ECO:0007669"/>
    <property type="project" value="UniProtKB-KW"/>
</dbReference>
<dbReference type="Gene3D" id="1.20.5.4130">
    <property type="match status" value="1"/>
</dbReference>
<evidence type="ECO:0000259" key="5">
    <source>
        <dbReference type="Pfam" id="PF00931"/>
    </source>
</evidence>
<evidence type="ECO:0000256" key="4">
    <source>
        <dbReference type="ARBA" id="ARBA00022840"/>
    </source>
</evidence>
<dbReference type="InterPro" id="IPR036388">
    <property type="entry name" value="WH-like_DNA-bd_sf"/>
</dbReference>
<dbReference type="InterPro" id="IPR041118">
    <property type="entry name" value="Rx_N"/>
</dbReference>
<evidence type="ECO:0000259" key="7">
    <source>
        <dbReference type="Pfam" id="PF23559"/>
    </source>
</evidence>
<dbReference type="CDD" id="cd14798">
    <property type="entry name" value="RX-CC_like"/>
    <property type="match status" value="1"/>
</dbReference>
<dbReference type="Pfam" id="PF23559">
    <property type="entry name" value="WHD_DRP"/>
    <property type="match status" value="1"/>
</dbReference>
<dbReference type="InterPro" id="IPR038005">
    <property type="entry name" value="RX-like_CC"/>
</dbReference>
<keyword evidence="2" id="KW-0547">Nucleotide-binding</keyword>
<organism evidence="9">
    <name type="scientific">Noccaea caerulescens</name>
    <name type="common">Alpine penny-cress</name>
    <name type="synonym">Thlaspi caerulescens</name>
    <dbReference type="NCBI Taxonomy" id="107243"/>
    <lineage>
        <taxon>Eukaryota</taxon>
        <taxon>Viridiplantae</taxon>
        <taxon>Streptophyta</taxon>
        <taxon>Embryophyta</taxon>
        <taxon>Tracheophyta</taxon>
        <taxon>Spermatophyta</taxon>
        <taxon>Magnoliopsida</taxon>
        <taxon>eudicotyledons</taxon>
        <taxon>Gunneridae</taxon>
        <taxon>Pentapetalae</taxon>
        <taxon>rosids</taxon>
        <taxon>malvids</taxon>
        <taxon>Brassicales</taxon>
        <taxon>Brassicaceae</taxon>
        <taxon>Coluteocarpeae</taxon>
        <taxon>Noccaea</taxon>
    </lineage>
</organism>
<evidence type="ECO:0000259" key="6">
    <source>
        <dbReference type="Pfam" id="PF18052"/>
    </source>
</evidence>
<reference evidence="9" key="1">
    <citation type="submission" date="2016-07" db="EMBL/GenBank/DDBJ databases">
        <title>De novo transcriptome assembly of four accessions of the metal hyperaccumulator plant Noccaea caerulescens.</title>
        <authorList>
            <person name="Blande D."/>
            <person name="Halimaa P."/>
            <person name="Tervahauta A.I."/>
            <person name="Aarts M.G."/>
            <person name="Karenlampi S.O."/>
        </authorList>
    </citation>
    <scope>NUCLEOTIDE SEQUENCE</scope>
</reference>
<dbReference type="InterPro" id="IPR002182">
    <property type="entry name" value="NB-ARC"/>
</dbReference>
<dbReference type="FunFam" id="1.10.8.430:FF:000003">
    <property type="entry name" value="Probable disease resistance protein At5g66910"/>
    <property type="match status" value="1"/>
</dbReference>
<dbReference type="GO" id="GO:0006952">
    <property type="term" value="P:defense response"/>
    <property type="evidence" value="ECO:0007669"/>
    <property type="project" value="UniProtKB-KW"/>
</dbReference>
<dbReference type="InterPro" id="IPR032675">
    <property type="entry name" value="LRR_dom_sf"/>
</dbReference>
<dbReference type="Pfam" id="PF23598">
    <property type="entry name" value="LRR_14"/>
    <property type="match status" value="1"/>
</dbReference>
<dbReference type="GO" id="GO:0051707">
    <property type="term" value="P:response to other organism"/>
    <property type="evidence" value="ECO:0007669"/>
    <property type="project" value="UniProtKB-ARBA"/>
</dbReference>
<evidence type="ECO:0000256" key="1">
    <source>
        <dbReference type="ARBA" id="ARBA00022737"/>
    </source>
</evidence>
<gene>
    <name evidence="9" type="ORF">LC_TR8891_c0_g1_i1_g.31637</name>
</gene>
<dbReference type="InterPro" id="IPR055414">
    <property type="entry name" value="LRR_R13L4/SHOC2-like"/>
</dbReference>
<dbReference type="Pfam" id="PF00931">
    <property type="entry name" value="NB-ARC"/>
    <property type="match status" value="1"/>
</dbReference>
<sequence length="901" mass="104220">MAETLLSFGVQKLWDLLVRESDRFKGVDKQLTELKSDLNLLRSFLKDADAKKHASALVRNCVEEIKEIVFDAEDIVETFLLKEKPPKPSGIKKHMRRLSCIVVDRWEVATEMEDISSRISKVIRDMQSFGVQQLIVDGGGSSNPLQERQMEMRKTFSNDNERDFVGLEQNVNKLVGYLVEEESIQVVSICGMGGIGKTTLARHIFNHEMIKNHFDGVVWVCISQQFTRKFVWETILHRLSSKHDGQRESNMTEDELQEKLFRLLETKKFLIILDDMWKEEDWDRIKLVFPPNKGWKVLLTSRNEGVALHADPTCIIFKPECLTSEESWTLFRRIAFPMKDKTNSDMEEMGKQMIKHCGGLPLAIKVLGGLLASQYLLHEWKRLYENIGSFIVRGGSSSDRNISSVYHILSLSYEELPIDLKHCFLYLAHFPEDYAIDMEVLSYCWAAEGIQRPMYYVGASIQEVADGYMEELVKRNMVISERDISTLRFETCHLHDMMREVCLLKAEEENFLQIVHGTSIANSKFPCKSRRIAIHRPDEKYHMAGEIKSPNLRSLLFIKECRSEVWMGSGLFFTRLHLMRVLDLSRAQFKGGELPSSIGKLIHLRYLSLYMAHVTHLPSSMRNLRQLVYLNLCSALGSRVYMPNFLKGMQELTYLFLPWRLHDKVELDLGNLVNLETLLNFSTEHGSVRDLQGMTRLRALSIFVGGCTNENLSSSLSELRYLENLTIRGCVRSPKVYELFVLDRVHLRKPKLGLCMPSHSDEQHFPFHLTTIFLQECFLEEDPMPILEKLLHLKEVDLWGASFVGRRMVCSAGGFPQLQKLFMEKLEELEEWIVEEGSMPFLHALTIHTCLKLKELPDGLRFITSLKELTIKTFERDFVQKFSRGGEDYYKVQHIPHLTII</sequence>
<dbReference type="GO" id="GO:0043531">
    <property type="term" value="F:ADP binding"/>
    <property type="evidence" value="ECO:0007669"/>
    <property type="project" value="InterPro"/>
</dbReference>
<dbReference type="Gene3D" id="1.10.10.10">
    <property type="entry name" value="Winged helix-like DNA-binding domain superfamily/Winged helix DNA-binding domain"/>
    <property type="match status" value="1"/>
</dbReference>
<keyword evidence="1" id="KW-0677">Repeat</keyword>
<proteinExistence type="predicted"/>
<dbReference type="FunFam" id="1.10.10.10:FF:000322">
    <property type="entry name" value="Probable disease resistance protein At1g63360"/>
    <property type="match status" value="1"/>
</dbReference>
<dbReference type="InterPro" id="IPR042197">
    <property type="entry name" value="Apaf_helical"/>
</dbReference>
<evidence type="ECO:0000313" key="9">
    <source>
        <dbReference type="EMBL" id="JAU52642.1"/>
    </source>
</evidence>
<dbReference type="Gene3D" id="1.10.8.430">
    <property type="entry name" value="Helical domain of apoptotic protease-activating factors"/>
    <property type="match status" value="1"/>
</dbReference>
<evidence type="ECO:0000259" key="8">
    <source>
        <dbReference type="Pfam" id="PF23598"/>
    </source>
</evidence>
<dbReference type="Gene3D" id="3.80.10.10">
    <property type="entry name" value="Ribonuclease Inhibitor"/>
    <property type="match status" value="1"/>
</dbReference>
<dbReference type="FunFam" id="3.40.50.300:FF:001091">
    <property type="entry name" value="Probable disease resistance protein At1g61300"/>
    <property type="match status" value="1"/>
</dbReference>
<dbReference type="Pfam" id="PF18052">
    <property type="entry name" value="Rx_N"/>
    <property type="match status" value="1"/>
</dbReference>
<dbReference type="SUPFAM" id="SSF52540">
    <property type="entry name" value="P-loop containing nucleoside triphosphate hydrolases"/>
    <property type="match status" value="1"/>
</dbReference>
<dbReference type="PANTHER" id="PTHR36766">
    <property type="entry name" value="PLANT BROAD-SPECTRUM MILDEW RESISTANCE PROTEIN RPW8"/>
    <property type="match status" value="1"/>
</dbReference>
<feature type="domain" description="Disease resistance R13L4/SHOC-2-like LRR" evidence="8">
    <location>
        <begin position="552"/>
        <end position="873"/>
    </location>
</feature>
<dbReference type="AlphaFoldDB" id="A0A1J3G8R5"/>
<dbReference type="PANTHER" id="PTHR36766:SF40">
    <property type="entry name" value="DISEASE RESISTANCE PROTEIN RGA3"/>
    <property type="match status" value="1"/>
</dbReference>
<dbReference type="EMBL" id="GEVK01000190">
    <property type="protein sequence ID" value="JAU52642.1"/>
    <property type="molecule type" value="Transcribed_RNA"/>
</dbReference>
<keyword evidence="3" id="KW-0611">Plant defense</keyword>
<feature type="domain" description="NB-ARC" evidence="5">
    <location>
        <begin position="168"/>
        <end position="340"/>
    </location>
</feature>
<protein>
    <submittedName>
        <fullName evidence="9">Putative disease resistance protein</fullName>
    </submittedName>
</protein>
<dbReference type="SUPFAM" id="SSF52058">
    <property type="entry name" value="L domain-like"/>
    <property type="match status" value="1"/>
</dbReference>
<feature type="domain" description="Disease resistance N-terminal" evidence="6">
    <location>
        <begin position="6"/>
        <end position="90"/>
    </location>
</feature>
<name>A0A1J3G8R5_NOCCA</name>